<name>A0ABZ1IRE5_9ACTN</name>
<evidence type="ECO:0000313" key="2">
    <source>
        <dbReference type="Proteomes" id="UP001622690"/>
    </source>
</evidence>
<gene>
    <name evidence="1" type="ORF">OHU27_10885</name>
</gene>
<accession>A0ABZ1IRE5</accession>
<sequence length="212" mass="22341">MKACFGLLVLAVVLLLLLLLGSCGEGCEDQQAAAPRATVTSTVTATPSPIGSQIGETVDDVLKRVKQTGLSVGVHDASEQDAKPSGNWMVCFEKVTLSKVAFAAVPPGAPCPSKDGKRIPWPKMPDVKGITYGEAAQMLANAAGRVVLSAAYQDEDAHDQDNESGDYADWKICFQDIKAGRTLDSEPEINLHGVQKGDACPRTLGALQGPHQ</sequence>
<dbReference type="Proteomes" id="UP001622690">
    <property type="component" value="Chromosome"/>
</dbReference>
<dbReference type="InterPro" id="IPR005543">
    <property type="entry name" value="PASTA_dom"/>
</dbReference>
<dbReference type="Gene3D" id="3.30.10.20">
    <property type="match status" value="1"/>
</dbReference>
<dbReference type="PROSITE" id="PS51257">
    <property type="entry name" value="PROKAR_LIPOPROTEIN"/>
    <property type="match status" value="1"/>
</dbReference>
<keyword evidence="2" id="KW-1185">Reference proteome</keyword>
<proteinExistence type="predicted"/>
<evidence type="ECO:0000313" key="1">
    <source>
        <dbReference type="EMBL" id="WTO82902.1"/>
    </source>
</evidence>
<dbReference type="CDD" id="cd06577">
    <property type="entry name" value="PASTA_pknB"/>
    <property type="match status" value="1"/>
</dbReference>
<dbReference type="EMBL" id="CP108125">
    <property type="protein sequence ID" value="WTO82902.1"/>
    <property type="molecule type" value="Genomic_DNA"/>
</dbReference>
<protein>
    <submittedName>
        <fullName evidence="1">PASTA domain-containing protein</fullName>
    </submittedName>
</protein>
<dbReference type="RefSeq" id="WP_406257505.1">
    <property type="nucleotide sequence ID" value="NZ_CP108125.1"/>
</dbReference>
<organism evidence="1 2">
    <name type="scientific">Streptomyces nigra</name>
    <dbReference type="NCBI Taxonomy" id="1827580"/>
    <lineage>
        <taxon>Bacteria</taxon>
        <taxon>Bacillati</taxon>
        <taxon>Actinomycetota</taxon>
        <taxon>Actinomycetes</taxon>
        <taxon>Kitasatosporales</taxon>
        <taxon>Streptomycetaceae</taxon>
        <taxon>Streptomyces</taxon>
    </lineage>
</organism>
<reference evidence="1 2" key="1">
    <citation type="submission" date="2022-10" db="EMBL/GenBank/DDBJ databases">
        <title>The complete genomes of actinobacterial strains from the NBC collection.</title>
        <authorList>
            <person name="Joergensen T.S."/>
            <person name="Alvarez Arevalo M."/>
            <person name="Sterndorff E.B."/>
            <person name="Faurdal D."/>
            <person name="Vuksanovic O."/>
            <person name="Mourched A.-S."/>
            <person name="Charusanti P."/>
            <person name="Shaw S."/>
            <person name="Blin K."/>
            <person name="Weber T."/>
        </authorList>
    </citation>
    <scope>NUCLEOTIDE SEQUENCE [LARGE SCALE GENOMIC DNA]</scope>
    <source>
        <strain evidence="1 2">NBC_00206</strain>
    </source>
</reference>